<evidence type="ECO:0000313" key="1">
    <source>
        <dbReference type="EMBL" id="MBX70052.1"/>
    </source>
</evidence>
<accession>A0A2P2QSQ9</accession>
<dbReference type="AlphaFoldDB" id="A0A2P2QSQ9"/>
<proteinExistence type="predicted"/>
<name>A0A2P2QSQ9_RHIMU</name>
<protein>
    <submittedName>
        <fullName evidence="1">Uncharacterized protein</fullName>
    </submittedName>
</protein>
<organism evidence="1">
    <name type="scientific">Rhizophora mucronata</name>
    <name type="common">Asiatic mangrove</name>
    <dbReference type="NCBI Taxonomy" id="61149"/>
    <lineage>
        <taxon>Eukaryota</taxon>
        <taxon>Viridiplantae</taxon>
        <taxon>Streptophyta</taxon>
        <taxon>Embryophyta</taxon>
        <taxon>Tracheophyta</taxon>
        <taxon>Spermatophyta</taxon>
        <taxon>Magnoliopsida</taxon>
        <taxon>eudicotyledons</taxon>
        <taxon>Gunneridae</taxon>
        <taxon>Pentapetalae</taxon>
        <taxon>rosids</taxon>
        <taxon>fabids</taxon>
        <taxon>Malpighiales</taxon>
        <taxon>Rhizophoraceae</taxon>
        <taxon>Rhizophora</taxon>
    </lineage>
</organism>
<dbReference type="EMBL" id="GGEC01089568">
    <property type="protein sequence ID" value="MBX70052.1"/>
    <property type="molecule type" value="Transcribed_RNA"/>
</dbReference>
<sequence>MTWEAAEGKPENQHKSCRNNLPTRLCGHCLVLANILEHLAVV</sequence>
<reference evidence="1" key="1">
    <citation type="submission" date="2018-02" db="EMBL/GenBank/DDBJ databases">
        <title>Rhizophora mucronata_Transcriptome.</title>
        <authorList>
            <person name="Meera S.P."/>
            <person name="Sreeshan A."/>
            <person name="Augustine A."/>
        </authorList>
    </citation>
    <scope>NUCLEOTIDE SEQUENCE</scope>
    <source>
        <tissue evidence="1">Leaf</tissue>
    </source>
</reference>